<name>A0A9P6RF72_9FUNG</name>
<dbReference type="PANTHER" id="PTHR46228:SF2">
    <property type="entry name" value="KELCH REPEAT PROTEIN (AFU_ORTHOLOGUE AFUA_4G14350)"/>
    <property type="match status" value="1"/>
</dbReference>
<comment type="caution">
    <text evidence="4">The sequence shown here is derived from an EMBL/GenBank/DDBJ whole genome shotgun (WGS) entry which is preliminary data.</text>
</comment>
<proteinExistence type="predicted"/>
<evidence type="ECO:0000313" key="5">
    <source>
        <dbReference type="Proteomes" id="UP000823405"/>
    </source>
</evidence>
<feature type="region of interest" description="Disordered" evidence="3">
    <location>
        <begin position="374"/>
        <end position="394"/>
    </location>
</feature>
<dbReference type="SUPFAM" id="SSF117281">
    <property type="entry name" value="Kelch motif"/>
    <property type="match status" value="2"/>
</dbReference>
<dbReference type="EMBL" id="JAAAIN010000300">
    <property type="protein sequence ID" value="KAG0316498.1"/>
    <property type="molecule type" value="Genomic_DNA"/>
</dbReference>
<evidence type="ECO:0000313" key="4">
    <source>
        <dbReference type="EMBL" id="KAG0316498.1"/>
    </source>
</evidence>
<keyword evidence="5" id="KW-1185">Reference proteome</keyword>
<dbReference type="PANTHER" id="PTHR46228">
    <property type="entry name" value="KELCH DOMAIN-CONTAINING PROTEIN"/>
    <property type="match status" value="1"/>
</dbReference>
<accession>A0A9P6RF72</accession>
<dbReference type="Pfam" id="PF24681">
    <property type="entry name" value="Kelch_KLHDC2_KLHL20_DRC7"/>
    <property type="match status" value="1"/>
</dbReference>
<evidence type="ECO:0008006" key="6">
    <source>
        <dbReference type="Google" id="ProtNLM"/>
    </source>
</evidence>
<dbReference type="OrthoDB" id="2446102at2759"/>
<sequence length="429" mass="46991">MSHVNRAIRSKPMPQPHTIYLSAYLLLTLAILWTLSSPSFVLLAQAQSFTPSVVSGAAFARTVNKLYVLGGTWSSGPDVKISQFMYLDLSVVFSSTAPAWNKLTSGPAQNVFPVAFSSDEQTLYVFRVDNTNSPWRYFVKNDTWMELSTVTFQDASIEGISAVTDPKTGLIYLAGGYRKDSLDAPAMKYMEIFDPITETLHTVDLPPPEKVFAIRWYAGNVWSRYRNSILYWGGNNRIQTSPPSPVENAVTELSTDSMTWYSFLTQGPAPPVKADHCIAANEDGTKVAIYGGRQRNNTACGELWVLDVVTHTWTQGLSGPSRMYAVCTIAGDQFLIWGGRTSPTDMATSEMLIYNLTSAAYVKQYAPPSFYRNLQPPPPISRTKAPWDTTGSGPTKDGLPVSIGAIAGGVIGALALMGRSKILYSNNKS</sequence>
<organism evidence="4 5">
    <name type="scientific">Linnemannia gamsii</name>
    <dbReference type="NCBI Taxonomy" id="64522"/>
    <lineage>
        <taxon>Eukaryota</taxon>
        <taxon>Fungi</taxon>
        <taxon>Fungi incertae sedis</taxon>
        <taxon>Mucoromycota</taxon>
        <taxon>Mortierellomycotina</taxon>
        <taxon>Mortierellomycetes</taxon>
        <taxon>Mortierellales</taxon>
        <taxon>Mortierellaceae</taxon>
        <taxon>Linnemannia</taxon>
    </lineage>
</organism>
<evidence type="ECO:0000256" key="1">
    <source>
        <dbReference type="ARBA" id="ARBA00022441"/>
    </source>
</evidence>
<evidence type="ECO:0000256" key="2">
    <source>
        <dbReference type="ARBA" id="ARBA00022737"/>
    </source>
</evidence>
<evidence type="ECO:0000256" key="3">
    <source>
        <dbReference type="SAM" id="MobiDB-lite"/>
    </source>
</evidence>
<keyword evidence="1" id="KW-0880">Kelch repeat</keyword>
<dbReference type="Proteomes" id="UP000823405">
    <property type="component" value="Unassembled WGS sequence"/>
</dbReference>
<dbReference type="AlphaFoldDB" id="A0A9P6RF72"/>
<gene>
    <name evidence="4" type="ORF">BGZ97_006798</name>
</gene>
<dbReference type="InterPro" id="IPR015915">
    <property type="entry name" value="Kelch-typ_b-propeller"/>
</dbReference>
<protein>
    <recommendedName>
        <fullName evidence="6">Galactose oxidase</fullName>
    </recommendedName>
</protein>
<keyword evidence="2" id="KW-0677">Repeat</keyword>
<reference evidence="4" key="1">
    <citation type="journal article" date="2020" name="Fungal Divers.">
        <title>Resolving the Mortierellaceae phylogeny through synthesis of multi-gene phylogenetics and phylogenomics.</title>
        <authorList>
            <person name="Vandepol N."/>
            <person name="Liber J."/>
            <person name="Desiro A."/>
            <person name="Na H."/>
            <person name="Kennedy M."/>
            <person name="Barry K."/>
            <person name="Grigoriev I.V."/>
            <person name="Miller A.N."/>
            <person name="O'Donnell K."/>
            <person name="Stajich J.E."/>
            <person name="Bonito G."/>
        </authorList>
    </citation>
    <scope>NUCLEOTIDE SEQUENCE</scope>
    <source>
        <strain evidence="4">NVP60</strain>
    </source>
</reference>
<dbReference type="Gene3D" id="2.120.10.80">
    <property type="entry name" value="Kelch-type beta propeller"/>
    <property type="match status" value="2"/>
</dbReference>